<evidence type="ECO:0000259" key="10">
    <source>
        <dbReference type="PROSITE" id="PS50929"/>
    </source>
</evidence>
<feature type="domain" description="ABC transporter" evidence="9">
    <location>
        <begin position="488"/>
        <end position="719"/>
    </location>
</feature>
<evidence type="ECO:0000256" key="8">
    <source>
        <dbReference type="SAM" id="Phobius"/>
    </source>
</evidence>
<keyword evidence="3" id="KW-0547">Nucleotide-binding</keyword>
<evidence type="ECO:0000256" key="4">
    <source>
        <dbReference type="ARBA" id="ARBA00022840"/>
    </source>
</evidence>
<dbReference type="InterPro" id="IPR027417">
    <property type="entry name" value="P-loop_NTPase"/>
</dbReference>
<keyword evidence="12" id="KW-1185">Reference proteome</keyword>
<dbReference type="PROSITE" id="PS50929">
    <property type="entry name" value="ABC_TM1F"/>
    <property type="match status" value="1"/>
</dbReference>
<feature type="transmembrane region" description="Helical" evidence="8">
    <location>
        <begin position="288"/>
        <end position="306"/>
    </location>
</feature>
<feature type="region of interest" description="Disordered" evidence="7">
    <location>
        <begin position="1"/>
        <end position="22"/>
    </location>
</feature>
<dbReference type="PANTHER" id="PTHR43394:SF1">
    <property type="entry name" value="ATP-BINDING CASSETTE SUB-FAMILY B MEMBER 10, MITOCHONDRIAL"/>
    <property type="match status" value="1"/>
</dbReference>
<dbReference type="InterPro" id="IPR017750">
    <property type="entry name" value="ATPase_T1SS"/>
</dbReference>
<dbReference type="CDD" id="cd18587">
    <property type="entry name" value="ABC_6TM_LapB_like"/>
    <property type="match status" value="1"/>
</dbReference>
<sequence length="719" mass="78928">MKPELVKPSGVDASEKSPSDNQTVLSALRSVASRYGLNYSQESVRIALRWDDNRGSTIGLNSIAERMGLSLHPARPELTKFDALHPPILVITEFNDVLVIDSISRAGIVSFSRFEGDQFHRNEKPASEIISTDSRFFLVRPLRNLSDTRVDTYIAPVSDNWLRKTLFPSLTPYWTVIIASFMINSLGLAGIIFSIQVYDRVIPAQSYPTLAVLFIGVILAYSFEFFLKHSRIVLLDVLGRKAGLRLSETVFGRALRVRNDHKPKSTGSFIAQIRDIDTMRDAMTSTSVGVIMDLPFFILFCGIFWVIAGSLVLIPICALVAIVLPGLLMQSKLKKAAQSAQREAALRNAILVETIQGIEDIKALQAEDRFEHIWQQTSVSTAGAQSSERRLIGGLTSWTQVVQQSVYAVTVAIGAPMVMNGEITTGTLVGASILGSRMIAPMSQVSAVLSRWQQARIGAQGLKKIMQMPIDHPSEETRVSCARLSGSYVFEDVALKYQAATSSALSVKRLHIKAGERIGLVGRNGAGKSTLLQALSGQLFPESGQIRVDSLPIDAIDPADLRRDISYLSQNARLFYGTLRDNLMLGNPNATEKELLAALDVAGGAAFLSCFENGWDYQVLEGGTGLSGGQKQSILLARLMLRRPSVLLLDEPTSSMDDTTEKGFIDELRKVAIGRTLIVATHRHRILQLVDRLIVLDKGQIILDGPREEVLAKMRGARK</sequence>
<dbReference type="Pfam" id="PF00664">
    <property type="entry name" value="ABC_membrane"/>
    <property type="match status" value="1"/>
</dbReference>
<organism evidence="11 12">
    <name type="scientific">Roseinatronobacter alkalisoli</name>
    <dbReference type="NCBI Taxonomy" id="3028235"/>
    <lineage>
        <taxon>Bacteria</taxon>
        <taxon>Pseudomonadati</taxon>
        <taxon>Pseudomonadota</taxon>
        <taxon>Alphaproteobacteria</taxon>
        <taxon>Rhodobacterales</taxon>
        <taxon>Paracoccaceae</taxon>
        <taxon>Roseinatronobacter</taxon>
    </lineage>
</organism>
<feature type="transmembrane region" description="Helical" evidence="8">
    <location>
        <begin position="312"/>
        <end position="329"/>
    </location>
</feature>
<keyword evidence="2 8" id="KW-0812">Transmembrane</keyword>
<dbReference type="SUPFAM" id="SSF90123">
    <property type="entry name" value="ABC transporter transmembrane region"/>
    <property type="match status" value="1"/>
</dbReference>
<dbReference type="EMBL" id="JAQZSM010000023">
    <property type="protein sequence ID" value="MDD7973019.1"/>
    <property type="molecule type" value="Genomic_DNA"/>
</dbReference>
<dbReference type="InterPro" id="IPR003439">
    <property type="entry name" value="ABC_transporter-like_ATP-bd"/>
</dbReference>
<reference evidence="11" key="1">
    <citation type="submission" date="2023-02" db="EMBL/GenBank/DDBJ databases">
        <title>Description of Roseinatronobacter alkalisoli sp. nov., an alkaliphilic bacerium isolated from soda soil.</title>
        <authorList>
            <person name="Wei W."/>
        </authorList>
    </citation>
    <scope>NUCLEOTIDE SEQUENCE</scope>
    <source>
        <strain evidence="11">HJB301</strain>
    </source>
</reference>
<evidence type="ECO:0000256" key="6">
    <source>
        <dbReference type="ARBA" id="ARBA00023136"/>
    </source>
</evidence>
<feature type="domain" description="ABC transmembrane type-1" evidence="10">
    <location>
        <begin position="174"/>
        <end position="454"/>
    </location>
</feature>
<keyword evidence="6 8" id="KW-0472">Membrane</keyword>
<keyword evidence="4" id="KW-0067">ATP-binding</keyword>
<evidence type="ECO:0000256" key="7">
    <source>
        <dbReference type="SAM" id="MobiDB-lite"/>
    </source>
</evidence>
<comment type="caution">
    <text evidence="11">The sequence shown here is derived from an EMBL/GenBank/DDBJ whole genome shotgun (WGS) entry which is preliminary data.</text>
</comment>
<dbReference type="InterPro" id="IPR039421">
    <property type="entry name" value="Type_1_exporter"/>
</dbReference>
<dbReference type="RefSeq" id="WP_274353692.1">
    <property type="nucleotide sequence ID" value="NZ_JAQZSM010000023.1"/>
</dbReference>
<comment type="subcellular location">
    <subcellularLocation>
        <location evidence="1">Cell membrane</location>
        <topology evidence="1">Multi-pass membrane protein</topology>
    </subcellularLocation>
</comment>
<dbReference type="PANTHER" id="PTHR43394">
    <property type="entry name" value="ATP-DEPENDENT PERMEASE MDL1, MITOCHONDRIAL"/>
    <property type="match status" value="1"/>
</dbReference>
<evidence type="ECO:0000256" key="2">
    <source>
        <dbReference type="ARBA" id="ARBA00022692"/>
    </source>
</evidence>
<dbReference type="NCBIfam" id="TIGR03375">
    <property type="entry name" value="type_I_sec_LssB"/>
    <property type="match status" value="1"/>
</dbReference>
<evidence type="ECO:0000313" key="12">
    <source>
        <dbReference type="Proteomes" id="UP001431784"/>
    </source>
</evidence>
<name>A0ABT5TD14_9RHOB</name>
<dbReference type="PROSITE" id="PS50893">
    <property type="entry name" value="ABC_TRANSPORTER_2"/>
    <property type="match status" value="1"/>
</dbReference>
<dbReference type="Gene3D" id="3.40.50.300">
    <property type="entry name" value="P-loop containing nucleotide triphosphate hydrolases"/>
    <property type="match status" value="1"/>
</dbReference>
<protein>
    <submittedName>
        <fullName evidence="11">Type I secretion system permease/ATPase</fullName>
    </submittedName>
</protein>
<keyword evidence="5 8" id="KW-1133">Transmembrane helix</keyword>
<dbReference type="SMART" id="SM00382">
    <property type="entry name" value="AAA"/>
    <property type="match status" value="1"/>
</dbReference>
<dbReference type="InterPro" id="IPR011527">
    <property type="entry name" value="ABC1_TM_dom"/>
</dbReference>
<evidence type="ECO:0000256" key="1">
    <source>
        <dbReference type="ARBA" id="ARBA00004651"/>
    </source>
</evidence>
<gene>
    <name evidence="11" type="ORF">PUT78_18195</name>
</gene>
<evidence type="ECO:0000313" key="11">
    <source>
        <dbReference type="EMBL" id="MDD7973019.1"/>
    </source>
</evidence>
<evidence type="ECO:0000256" key="3">
    <source>
        <dbReference type="ARBA" id="ARBA00022741"/>
    </source>
</evidence>
<dbReference type="Gene3D" id="3.90.70.10">
    <property type="entry name" value="Cysteine proteinases"/>
    <property type="match status" value="1"/>
</dbReference>
<dbReference type="Proteomes" id="UP001431784">
    <property type="component" value="Unassembled WGS sequence"/>
</dbReference>
<feature type="transmembrane region" description="Helical" evidence="8">
    <location>
        <begin position="173"/>
        <end position="195"/>
    </location>
</feature>
<proteinExistence type="predicted"/>
<dbReference type="Gene3D" id="1.20.1560.10">
    <property type="entry name" value="ABC transporter type 1, transmembrane domain"/>
    <property type="match status" value="1"/>
</dbReference>
<dbReference type="InterPro" id="IPR036640">
    <property type="entry name" value="ABC1_TM_sf"/>
</dbReference>
<evidence type="ECO:0000259" key="9">
    <source>
        <dbReference type="PROSITE" id="PS50893"/>
    </source>
</evidence>
<feature type="transmembrane region" description="Helical" evidence="8">
    <location>
        <begin position="207"/>
        <end position="227"/>
    </location>
</feature>
<dbReference type="InterPro" id="IPR003593">
    <property type="entry name" value="AAA+_ATPase"/>
</dbReference>
<dbReference type="SUPFAM" id="SSF52540">
    <property type="entry name" value="P-loop containing nucleoside triphosphate hydrolases"/>
    <property type="match status" value="1"/>
</dbReference>
<dbReference type="Pfam" id="PF00005">
    <property type="entry name" value="ABC_tran"/>
    <property type="match status" value="1"/>
</dbReference>
<evidence type="ECO:0000256" key="5">
    <source>
        <dbReference type="ARBA" id="ARBA00022989"/>
    </source>
</evidence>
<accession>A0ABT5TD14</accession>